<dbReference type="CDD" id="cd18809">
    <property type="entry name" value="SF1_C_RecD"/>
    <property type="match status" value="1"/>
</dbReference>
<dbReference type="InterPro" id="IPR027417">
    <property type="entry name" value="P-loop_NTPase"/>
</dbReference>
<feature type="compositionally biased region" description="Basic and acidic residues" evidence="1">
    <location>
        <begin position="493"/>
        <end position="512"/>
    </location>
</feature>
<proteinExistence type="predicted"/>
<accession>A0ABY8IMY6</accession>
<feature type="compositionally biased region" description="Basic and acidic residues" evidence="1">
    <location>
        <begin position="398"/>
        <end position="419"/>
    </location>
</feature>
<organism evidence="2 3">
    <name type="scientific">Rhizobium rhododendri</name>
    <dbReference type="NCBI Taxonomy" id="2506430"/>
    <lineage>
        <taxon>Bacteria</taxon>
        <taxon>Pseudomonadati</taxon>
        <taxon>Pseudomonadota</taxon>
        <taxon>Alphaproteobacteria</taxon>
        <taxon>Hyphomicrobiales</taxon>
        <taxon>Rhizobiaceae</taxon>
        <taxon>Rhizobium/Agrobacterium group</taxon>
        <taxon>Rhizobium</taxon>
    </lineage>
</organism>
<geneLocation type="plasmid" evidence="2 3">
    <name>unnamed1</name>
</geneLocation>
<dbReference type="Proteomes" id="UP000318939">
    <property type="component" value="Plasmid unnamed1"/>
</dbReference>
<gene>
    <name evidence="2" type="ORF">PR018_21625</name>
</gene>
<reference evidence="2 3" key="1">
    <citation type="journal article" date="2019" name="Phytopathology">
        <title>A Novel Group of Rhizobium tumorigenes-Like Agrobacteria Associated with Crown Gall Disease of Rhododendron and Blueberry.</title>
        <authorList>
            <person name="Kuzmanovic N."/>
            <person name="Behrens P."/>
            <person name="Idczak E."/>
            <person name="Wagner S."/>
            <person name="Gotz M."/>
            <person name="Sproer C."/>
            <person name="Bunk B."/>
            <person name="Overmann J."/>
            <person name="Smalla K."/>
        </authorList>
    </citation>
    <scope>NUCLEOTIDE SEQUENCE [LARGE SCALE GENOMIC DNA]</scope>
    <source>
        <strain evidence="3">rho-6.2</strain>
    </source>
</reference>
<dbReference type="EMBL" id="CP117268">
    <property type="protein sequence ID" value="WFS24902.1"/>
    <property type="molecule type" value="Genomic_DNA"/>
</dbReference>
<feature type="region of interest" description="Disordered" evidence="1">
    <location>
        <begin position="624"/>
        <end position="650"/>
    </location>
</feature>
<feature type="compositionally biased region" description="Basic and acidic residues" evidence="1">
    <location>
        <begin position="624"/>
        <end position="641"/>
    </location>
</feature>
<protein>
    <recommendedName>
        <fullName evidence="4">Ti-type conjugative transfer relaxase TraA</fullName>
    </recommendedName>
</protein>
<evidence type="ECO:0008006" key="4">
    <source>
        <dbReference type="Google" id="ProtNLM"/>
    </source>
</evidence>
<dbReference type="SUPFAM" id="SSF52540">
    <property type="entry name" value="P-loop containing nucleoside triphosphate hydrolases"/>
    <property type="match status" value="1"/>
</dbReference>
<reference evidence="2 3" key="2">
    <citation type="journal article" date="2023" name="MicrobiologyOpen">
        <title>Genomics of the tumorigenes clade of the family Rhizobiaceae and description of Rhizobium rhododendri sp. nov.</title>
        <authorList>
            <person name="Kuzmanovic N."/>
            <person name="diCenzo G.C."/>
            <person name="Bunk B."/>
            <person name="Sproeer C."/>
            <person name="Fruehling A."/>
            <person name="Neumann-Schaal M."/>
            <person name="Overmann J."/>
            <person name="Smalla K."/>
        </authorList>
    </citation>
    <scope>NUCLEOTIDE SEQUENCE [LARGE SCALE GENOMIC DNA]</scope>
    <source>
        <strain evidence="3">rho-6.2</strain>
        <plasmid evidence="2 3">unnamed1</plasmid>
    </source>
</reference>
<feature type="region of interest" description="Disordered" evidence="1">
    <location>
        <begin position="114"/>
        <end position="135"/>
    </location>
</feature>
<evidence type="ECO:0000313" key="2">
    <source>
        <dbReference type="EMBL" id="WFS24902.1"/>
    </source>
</evidence>
<evidence type="ECO:0000313" key="3">
    <source>
        <dbReference type="Proteomes" id="UP000318939"/>
    </source>
</evidence>
<feature type="compositionally biased region" description="Basic and acidic residues" evidence="1">
    <location>
        <begin position="426"/>
        <end position="435"/>
    </location>
</feature>
<sequence length="696" mass="77352">MGQDGSVDRDRRLETAHLSDEQREASVAFATHRTVDGLATYRDNSKVSFSETREAARAEIVRDYLADREQRPDGSRVAMAHRRVDVRAINDAIRSELQARGALAKVRDGGDLLEREGSAPEQQGPQAFTYQTNDGRRDFGEGDRLVFLENDRDLGVKNGMLGTVKAVEPDALHVELDGGMLSPGDGVGLVRIDTNSYQSFDHGYATTIHKNQGATVDRAFVMASETMDRHLTYVAMTRHRDGVQLYGSQDEFNRNGGRLVAHGVAPFEHKAGNRDSYFVTLETDRGEKHTTWGVDLGRAMAEAKPEIGDRIGLEHRGSQTVHLPNGTTAERNSWKVAGAGELAYRQMESRLSRSGAKETTLDYTRDFAERRGVAQHFGIRSEIDLAPAPKLVQELVSRADHPAREVQDRSALRASDEVRPPMQAGPERDPARAVSDHQQAPRRSAFAGLKLGRNGASQPQPLQDRPKTAEERPPQAATPKRSIFAGLKLNAASREREPADRPDIPRSPEAWRRPSQFEQAVDRYARAFTAAARMQDQGLPILASQKLELQGAGRQMEQAQPGSPALMASAARYDPDILKAMRAYTGRERVSHLIAGMEKEKALQADPNVRADRLINRWQELQTERQGLRGPHDKARGKVEGQMRQVSAQIEKDPQVEAIVRSRAQELGIGNIRQEKTIAREMDRQISRGRSQGLER</sequence>
<feature type="compositionally biased region" description="Polar residues" evidence="1">
    <location>
        <begin position="120"/>
        <end position="133"/>
    </location>
</feature>
<feature type="compositionally biased region" description="Basic and acidic residues" evidence="1">
    <location>
        <begin position="464"/>
        <end position="473"/>
    </location>
</feature>
<keyword evidence="2" id="KW-0614">Plasmid</keyword>
<dbReference type="Gene3D" id="3.40.50.300">
    <property type="entry name" value="P-loop containing nucleotide triphosphate hydrolases"/>
    <property type="match status" value="1"/>
</dbReference>
<feature type="region of interest" description="Disordered" evidence="1">
    <location>
        <begin position="398"/>
        <end position="515"/>
    </location>
</feature>
<dbReference type="Gene3D" id="2.30.30.940">
    <property type="match status" value="1"/>
</dbReference>
<keyword evidence="3" id="KW-1185">Reference proteome</keyword>
<evidence type="ECO:0000256" key="1">
    <source>
        <dbReference type="SAM" id="MobiDB-lite"/>
    </source>
</evidence>
<name>A0ABY8IMY6_9HYPH</name>